<evidence type="ECO:0008006" key="2">
    <source>
        <dbReference type="Google" id="ProtNLM"/>
    </source>
</evidence>
<protein>
    <recommendedName>
        <fullName evidence="2">DUF1540 domain-containing protein</fullName>
    </recommendedName>
</protein>
<gene>
    <name evidence="1" type="ORF">LCGC14_2477980</name>
</gene>
<proteinExistence type="predicted"/>
<comment type="caution">
    <text evidence="1">The sequence shown here is derived from an EMBL/GenBank/DDBJ whole genome shotgun (WGS) entry which is preliminary data.</text>
</comment>
<accession>A0A0F9BWC1</accession>
<reference evidence="1" key="1">
    <citation type="journal article" date="2015" name="Nature">
        <title>Complex archaea that bridge the gap between prokaryotes and eukaryotes.</title>
        <authorList>
            <person name="Spang A."/>
            <person name="Saw J.H."/>
            <person name="Jorgensen S.L."/>
            <person name="Zaremba-Niedzwiedzka K."/>
            <person name="Martijn J."/>
            <person name="Lind A.E."/>
            <person name="van Eijk R."/>
            <person name="Schleper C."/>
            <person name="Guy L."/>
            <person name="Ettema T.J."/>
        </authorList>
    </citation>
    <scope>NUCLEOTIDE SEQUENCE</scope>
</reference>
<dbReference type="EMBL" id="LAZR01038962">
    <property type="protein sequence ID" value="KKL18192.1"/>
    <property type="molecule type" value="Genomic_DNA"/>
</dbReference>
<name>A0A0F9BWC1_9ZZZZ</name>
<sequence length="75" mass="8512">MQGCTWKKEDGRYVCMAKHCPHWNEGSCLLGKVTLSCDNQECTWNIEGHNQCKAMDVHLDADGKCFGFMRNSNAK</sequence>
<evidence type="ECO:0000313" key="1">
    <source>
        <dbReference type="EMBL" id="KKL18192.1"/>
    </source>
</evidence>
<organism evidence="1">
    <name type="scientific">marine sediment metagenome</name>
    <dbReference type="NCBI Taxonomy" id="412755"/>
    <lineage>
        <taxon>unclassified sequences</taxon>
        <taxon>metagenomes</taxon>
        <taxon>ecological metagenomes</taxon>
    </lineage>
</organism>
<dbReference type="AlphaFoldDB" id="A0A0F9BWC1"/>